<feature type="domain" description="Multidrug resistance protein MdtA-like barrel-sandwich hybrid" evidence="8">
    <location>
        <begin position="70"/>
        <end position="211"/>
    </location>
</feature>
<evidence type="ECO:0000313" key="12">
    <source>
        <dbReference type="Proteomes" id="UP000007721"/>
    </source>
</evidence>
<dbReference type="PANTHER" id="PTHR30469:SF36">
    <property type="entry name" value="BLL3903 PROTEIN"/>
    <property type="match status" value="1"/>
</dbReference>
<feature type="domain" description="Multidrug resistance protein MdtA-like beta-barrel" evidence="9">
    <location>
        <begin position="216"/>
        <end position="298"/>
    </location>
</feature>
<evidence type="ECO:0000313" key="11">
    <source>
        <dbReference type="EMBL" id="ACM21120.1"/>
    </source>
</evidence>
<dbReference type="InterPro" id="IPR058626">
    <property type="entry name" value="MdtA-like_b-barrel"/>
</dbReference>
<dbReference type="AlphaFoldDB" id="B9M1N8"/>
<dbReference type="Pfam" id="PF25967">
    <property type="entry name" value="RND-MFP_C"/>
    <property type="match status" value="1"/>
</dbReference>
<comment type="subcellular location">
    <subcellularLocation>
        <location evidence="1">Cell membrane</location>
    </subcellularLocation>
</comment>
<dbReference type="EMBL" id="CP001390">
    <property type="protein sequence ID" value="ACM21120.1"/>
    <property type="molecule type" value="Genomic_DNA"/>
</dbReference>
<evidence type="ECO:0000259" key="7">
    <source>
        <dbReference type="Pfam" id="PF25876"/>
    </source>
</evidence>
<organism evidence="11 12">
    <name type="scientific">Geotalea daltonii (strain DSM 22248 / JCM 15807 / FRC-32)</name>
    <name type="common">Geobacter daltonii</name>
    <dbReference type="NCBI Taxonomy" id="316067"/>
    <lineage>
        <taxon>Bacteria</taxon>
        <taxon>Pseudomonadati</taxon>
        <taxon>Thermodesulfobacteriota</taxon>
        <taxon>Desulfuromonadia</taxon>
        <taxon>Geobacterales</taxon>
        <taxon>Geobacteraceae</taxon>
        <taxon>Geotalea</taxon>
    </lineage>
</organism>
<dbReference type="InterPro" id="IPR058627">
    <property type="entry name" value="MdtA-like_C"/>
</dbReference>
<accession>B9M1N8</accession>
<dbReference type="Gene3D" id="1.10.287.470">
    <property type="entry name" value="Helix hairpin bin"/>
    <property type="match status" value="1"/>
</dbReference>
<dbReference type="Gene3D" id="2.40.420.20">
    <property type="match status" value="1"/>
</dbReference>
<gene>
    <name evidence="11" type="ordered locus">Geob_2771</name>
</gene>
<dbReference type="InterPro" id="IPR058624">
    <property type="entry name" value="MdtA-like_HH"/>
</dbReference>
<keyword evidence="12" id="KW-1185">Reference proteome</keyword>
<dbReference type="Pfam" id="PF25876">
    <property type="entry name" value="HH_MFP_RND"/>
    <property type="match status" value="1"/>
</dbReference>
<dbReference type="Gene3D" id="2.40.30.170">
    <property type="match status" value="1"/>
</dbReference>
<dbReference type="Gene3D" id="2.40.50.100">
    <property type="match status" value="1"/>
</dbReference>
<proteinExistence type="inferred from homology"/>
<sequence length="389" mass="41598">MFKSTHKRNCYISFRLILFLLLLNFLLTGCAKKKEKPKGKPPVPVAVATVQQKTVPITVNAVGNVEPFNSVPVKAQVNGIISRVHFREGQDVQKGDLLFTIDPGTYRAALKQAEANLARDLALARNAEEQAGRYAALVKDGIVTQEQYDQLKTNAEAFSAAVAADRAAVENARIQLSYCYIRSPIPGRTGSLLVNVGSLVKGNDTAALVTINQISPIYVSFTVPEKQLAAINTQVAGGSMIVEALVPNDAQGSLRGVVSFLDNTVDTTTGTIRLKGTFPNGDRRLWPGQFVNVSLILGTRPNAIVIPAAAVQTSQQGQFVFVIGADKKAELRPISPSISDKGLVVIDHGLRPGEVVVTDGVMRLTPGAQIEIKKGGPGKLQPSSPMGQK</sequence>
<evidence type="ECO:0000256" key="3">
    <source>
        <dbReference type="ARBA" id="ARBA00022448"/>
    </source>
</evidence>
<comment type="similarity">
    <text evidence="2">Belongs to the membrane fusion protein (MFP) (TC 8.A.1) family.</text>
</comment>
<dbReference type="NCBIfam" id="TIGR01730">
    <property type="entry name" value="RND_mfp"/>
    <property type="match status" value="1"/>
</dbReference>
<feature type="domain" description="Multidrug resistance protein MdtA-like alpha-helical hairpin" evidence="7">
    <location>
        <begin position="110"/>
        <end position="178"/>
    </location>
</feature>
<keyword evidence="3" id="KW-0813">Transport</keyword>
<dbReference type="GO" id="GO:1990281">
    <property type="term" value="C:efflux pump complex"/>
    <property type="evidence" value="ECO:0007669"/>
    <property type="project" value="TreeGrafter"/>
</dbReference>
<dbReference type="KEGG" id="geo:Geob_2771"/>
<dbReference type="FunFam" id="2.40.420.20:FF:000001">
    <property type="entry name" value="Efflux RND transporter periplasmic adaptor subunit"/>
    <property type="match status" value="1"/>
</dbReference>
<dbReference type="eggNOG" id="COG0845">
    <property type="taxonomic scope" value="Bacteria"/>
</dbReference>
<evidence type="ECO:0000256" key="5">
    <source>
        <dbReference type="ARBA" id="ARBA00022519"/>
    </source>
</evidence>
<dbReference type="Pfam" id="PF25917">
    <property type="entry name" value="BSH_RND"/>
    <property type="match status" value="1"/>
</dbReference>
<reference evidence="11 12" key="1">
    <citation type="submission" date="2009-01" db="EMBL/GenBank/DDBJ databases">
        <title>Complete sequence of Geobacter sp. FRC-32.</title>
        <authorList>
            <consortium name="US DOE Joint Genome Institute"/>
            <person name="Lucas S."/>
            <person name="Copeland A."/>
            <person name="Lapidus A."/>
            <person name="Glavina del Rio T."/>
            <person name="Dalin E."/>
            <person name="Tice H."/>
            <person name="Bruce D."/>
            <person name="Goodwin L."/>
            <person name="Pitluck S."/>
            <person name="Saunders E."/>
            <person name="Brettin T."/>
            <person name="Detter J.C."/>
            <person name="Han C."/>
            <person name="Larimer F."/>
            <person name="Land M."/>
            <person name="Hauser L."/>
            <person name="Kyrpides N."/>
            <person name="Ovchinnikova G."/>
            <person name="Kostka J."/>
            <person name="Richardson P."/>
        </authorList>
    </citation>
    <scope>NUCLEOTIDE SEQUENCE [LARGE SCALE GENOMIC DNA]</scope>
    <source>
        <strain evidence="12">DSM 22248 / JCM 15807 / FRC-32</strain>
    </source>
</reference>
<dbReference type="STRING" id="316067.Geob_2771"/>
<name>B9M1N8_GEODF</name>
<evidence type="ECO:0000256" key="6">
    <source>
        <dbReference type="ARBA" id="ARBA00023136"/>
    </source>
</evidence>
<dbReference type="SUPFAM" id="SSF111369">
    <property type="entry name" value="HlyD-like secretion proteins"/>
    <property type="match status" value="1"/>
</dbReference>
<dbReference type="Proteomes" id="UP000007721">
    <property type="component" value="Chromosome"/>
</dbReference>
<dbReference type="InterPro" id="IPR058625">
    <property type="entry name" value="MdtA-like_BSH"/>
</dbReference>
<dbReference type="InterPro" id="IPR006143">
    <property type="entry name" value="RND_pump_MFP"/>
</dbReference>
<dbReference type="PANTHER" id="PTHR30469">
    <property type="entry name" value="MULTIDRUG RESISTANCE PROTEIN MDTA"/>
    <property type="match status" value="1"/>
</dbReference>
<keyword evidence="4" id="KW-1003">Cell membrane</keyword>
<protein>
    <submittedName>
        <fullName evidence="11">Efflux pump, RND family, membrane fusion protein</fullName>
    </submittedName>
</protein>
<evidence type="ECO:0000259" key="8">
    <source>
        <dbReference type="Pfam" id="PF25917"/>
    </source>
</evidence>
<dbReference type="HOGENOM" id="CLU_018816_2_0_7"/>
<evidence type="ECO:0000256" key="2">
    <source>
        <dbReference type="ARBA" id="ARBA00009477"/>
    </source>
</evidence>
<dbReference type="GO" id="GO:0015562">
    <property type="term" value="F:efflux transmembrane transporter activity"/>
    <property type="evidence" value="ECO:0007669"/>
    <property type="project" value="TreeGrafter"/>
</dbReference>
<evidence type="ECO:0000259" key="10">
    <source>
        <dbReference type="Pfam" id="PF25967"/>
    </source>
</evidence>
<keyword evidence="6" id="KW-0472">Membrane</keyword>
<dbReference type="GO" id="GO:0030313">
    <property type="term" value="C:cell envelope"/>
    <property type="evidence" value="ECO:0007669"/>
    <property type="project" value="UniProtKB-SubCell"/>
</dbReference>
<dbReference type="Pfam" id="PF25944">
    <property type="entry name" value="Beta-barrel_RND"/>
    <property type="match status" value="1"/>
</dbReference>
<evidence type="ECO:0000256" key="4">
    <source>
        <dbReference type="ARBA" id="ARBA00022475"/>
    </source>
</evidence>
<evidence type="ECO:0000259" key="9">
    <source>
        <dbReference type="Pfam" id="PF25944"/>
    </source>
</evidence>
<dbReference type="OrthoDB" id="9772050at2"/>
<feature type="domain" description="Multidrug resistance protein MdtA-like C-terminal permuted SH3" evidence="10">
    <location>
        <begin position="302"/>
        <end position="361"/>
    </location>
</feature>
<dbReference type="PROSITE" id="PS51257">
    <property type="entry name" value="PROKAR_LIPOPROTEIN"/>
    <property type="match status" value="1"/>
</dbReference>
<keyword evidence="5" id="KW-0997">Cell inner membrane</keyword>
<evidence type="ECO:0000256" key="1">
    <source>
        <dbReference type="ARBA" id="ARBA00004236"/>
    </source>
</evidence>